<keyword evidence="9" id="KW-0067">ATP-binding</keyword>
<proteinExistence type="predicted"/>
<evidence type="ECO:0000259" key="13">
    <source>
        <dbReference type="PROSITE" id="PS51206"/>
    </source>
</evidence>
<dbReference type="SUPFAM" id="SSF55464">
    <property type="entry name" value="Origin of replication-binding domain, RBD-like"/>
    <property type="match status" value="1"/>
</dbReference>
<dbReference type="Pfam" id="PF08724">
    <property type="entry name" value="Rep_N"/>
    <property type="match status" value="1"/>
</dbReference>
<keyword evidence="5" id="KW-0479">Metal-binding</keyword>
<dbReference type="InterPro" id="IPR014015">
    <property type="entry name" value="Helicase_SF3_DNA-vir"/>
</dbReference>
<evidence type="ECO:0000256" key="5">
    <source>
        <dbReference type="ARBA" id="ARBA00022723"/>
    </source>
</evidence>
<organism evidence="15 16">
    <name type="scientific">Eidolon helvum (bat) parvovirus 1</name>
    <dbReference type="NCBI Taxonomy" id="2849734"/>
    <lineage>
        <taxon>Viruses</taxon>
        <taxon>Monodnaviria</taxon>
        <taxon>Shotokuvirae</taxon>
        <taxon>Cossaviricota</taxon>
        <taxon>Quintoviricetes</taxon>
        <taxon>Piccovirales</taxon>
        <taxon>Parvoviridae</taxon>
        <taxon>Parvovirinae</taxon>
        <taxon>Tetraparvovirus</taxon>
        <taxon>Tetraparvovirus chiropteran1</taxon>
    </lineage>
</organism>
<feature type="domain" description="SF3 helicase" evidence="13">
    <location>
        <begin position="305"/>
        <end position="475"/>
    </location>
</feature>
<dbReference type="InterPro" id="IPR001257">
    <property type="entry name" value="Parvovirus_NS1_helicase"/>
</dbReference>
<sequence length="692" mass="78257">MDVECVIAVLAVPKSHYATRHPQFWVKGPTDKYWESPRSMVGERFDAPVGESDDWPTEDLEGLPVFRDAVFMGTLLYTATIRSFYCIFAGRAPPLVFLQLEPCTSPDLEYHFHLVVGAEGLTGRDYSYWLRQLGRFMFQYVSWEWPYKWEVKKTRQGRLYRADLGFVTQYLLPKVPLNGCWWAWTNIPKFEAARLNKRVRLGWNTGGAIPIEGAAAGTSGAMRHAGPQLEGKSAERFLNLIDWLVDQGIATEKKWLEADRDGYRSFLSSSGGVLQAKNALNIARREMVLSQPLVRYLAKGGAWDEFDSKLCDIFRLNGYEPSLVARYMACWAVGHWPKRRALWLWGPASTGKTVIAAAIAAQAPSYGCVNWTNANFPFNDCHCQPLVWWEEGRMTENIVEVAKAILGGSPVRLDVKNKGSEDFLPTAVIITSNGDLTVTVDGPVISDAHQDALRTRMCMIRLERVLPAHLAPVEPGDIHGFFKWGADLVAVQGTPAEVFEVPRRHETEDMPNIELLPRDLATESAQAAGDHSEAATWSSEEEWFARTNRKRRFSSSSEEEGVAEKRVRSSSVCSVSDWVSGPFPSEESRRYGYDCRWCFLESRGRLVDAVTYAPYPAVICGKADKGRWSVNRLLNRPWELRLPLSRLEAQQTRLKDTISTWYVEKYVNKDSVFYSAADSCLHCQESISPEQY</sequence>
<feature type="short sequence motif" description="RCR-2" evidence="12">
    <location>
        <begin position="111"/>
        <end position="113"/>
    </location>
</feature>
<keyword evidence="3 12" id="KW-0235">DNA replication</keyword>
<dbReference type="InterPro" id="IPR027417">
    <property type="entry name" value="P-loop_NTPase"/>
</dbReference>
<evidence type="ECO:0000313" key="16">
    <source>
        <dbReference type="Proteomes" id="UP000029764"/>
    </source>
</evidence>
<keyword evidence="6 12" id="KW-0547">Nucleotide-binding</keyword>
<evidence type="ECO:0000256" key="10">
    <source>
        <dbReference type="ARBA" id="ARBA00023124"/>
    </source>
</evidence>
<dbReference type="GO" id="GO:0019079">
    <property type="term" value="P:viral genome replication"/>
    <property type="evidence" value="ECO:0007669"/>
    <property type="project" value="InterPro"/>
</dbReference>
<evidence type="ECO:0000256" key="4">
    <source>
        <dbReference type="ARBA" id="ARBA00022722"/>
    </source>
</evidence>
<evidence type="ECO:0000313" key="15">
    <source>
        <dbReference type="EMBL" id="AEX38011.1"/>
    </source>
</evidence>
<keyword evidence="10 12" id="KW-0190">Covalent protein-DNA linkage</keyword>
<dbReference type="KEGG" id="vg:11763498"/>
<name>H2ESE4_9VIRU</name>
<dbReference type="GO" id="GO:0005524">
    <property type="term" value="F:ATP binding"/>
    <property type="evidence" value="ECO:0007669"/>
    <property type="project" value="UniProtKB-KW"/>
</dbReference>
<evidence type="ECO:0000256" key="6">
    <source>
        <dbReference type="ARBA" id="ARBA00022741"/>
    </source>
</evidence>
<evidence type="ECO:0000256" key="8">
    <source>
        <dbReference type="ARBA" id="ARBA00022801"/>
    </source>
</evidence>
<dbReference type="EMBL" id="JQ037753">
    <property type="protein sequence ID" value="AEX38011.1"/>
    <property type="molecule type" value="Genomic_DNA"/>
</dbReference>
<dbReference type="PROSITE" id="PS51206">
    <property type="entry name" value="SF3_HELICASE_1"/>
    <property type="match status" value="1"/>
</dbReference>
<feature type="domain" description="PV NS1-Nuc" evidence="14">
    <location>
        <begin position="29"/>
        <end position="216"/>
    </location>
</feature>
<keyword evidence="16" id="KW-1185">Reference proteome</keyword>
<accession>H2ESE4</accession>
<dbReference type="Gene3D" id="1.10.10.950">
    <property type="match status" value="1"/>
</dbReference>
<protein>
    <submittedName>
        <fullName evidence="15">Putative non structural protein NS1</fullName>
    </submittedName>
</protein>
<dbReference type="InterPro" id="IPR049901">
    <property type="entry name" value="PV_NS1-NUC"/>
</dbReference>
<evidence type="ECO:0000256" key="11">
    <source>
        <dbReference type="ARBA" id="ARBA00023125"/>
    </source>
</evidence>
<dbReference type="Gene3D" id="3.40.50.300">
    <property type="entry name" value="P-loop containing nucleotide triphosphate hydrolases"/>
    <property type="match status" value="1"/>
</dbReference>
<evidence type="ECO:0000256" key="9">
    <source>
        <dbReference type="ARBA" id="ARBA00022840"/>
    </source>
</evidence>
<dbReference type="PROSITE" id="PS52022">
    <property type="entry name" value="PV_NS1_NUC"/>
    <property type="match status" value="1"/>
</dbReference>
<feature type="active site" description="For nuclease activity" evidence="12">
    <location>
        <position position="170"/>
    </location>
</feature>
<evidence type="ECO:0000256" key="12">
    <source>
        <dbReference type="PROSITE-ProRule" id="PRU01366"/>
    </source>
</evidence>
<dbReference type="GO" id="GO:0006260">
    <property type="term" value="P:DNA replication"/>
    <property type="evidence" value="ECO:0007669"/>
    <property type="project" value="UniProtKB-UniRule"/>
</dbReference>
<reference evidence="15 16" key="1">
    <citation type="journal article" date="2011" name="PLoS ONE">
        <title>Two novel parvoviruses in frugivorous new and old world bats.</title>
        <authorList>
            <person name="Canuti M."/>
            <person name="Eis-Huebinger A.M."/>
            <person name="Deijs M."/>
            <person name="de Vries M."/>
            <person name="Drexler J.F."/>
            <person name="Oppong S.K."/>
            <person name="Muller M.A."/>
            <person name="Klose S.M."/>
            <person name="Wellinghausen N."/>
            <person name="Cottontail V.M."/>
            <person name="Kalko E.K.V."/>
            <person name="Drosten C."/>
            <person name="van der Hoek L."/>
        </authorList>
    </citation>
    <scope>NUCLEOTIDE SEQUENCE [LARGE SCALE GENOMIC DNA]</scope>
    <source>
        <strain evidence="16">Isolate Bat/Ghana/-/2009</strain>
    </source>
</reference>
<dbReference type="SUPFAM" id="SSF52540">
    <property type="entry name" value="P-loop containing nucleoside triphosphate hydrolases"/>
    <property type="match status" value="1"/>
</dbReference>
<keyword evidence="11 12" id="KW-0238">DNA-binding</keyword>
<dbReference type="GO" id="GO:0042025">
    <property type="term" value="C:host cell nucleus"/>
    <property type="evidence" value="ECO:0007669"/>
    <property type="project" value="UniProtKB-SubCell"/>
</dbReference>
<keyword evidence="2 12" id="KW-1048">Host nucleus</keyword>
<evidence type="ECO:0000256" key="1">
    <source>
        <dbReference type="ARBA" id="ARBA00004147"/>
    </source>
</evidence>
<dbReference type="GO" id="GO:0016787">
    <property type="term" value="F:hydrolase activity"/>
    <property type="evidence" value="ECO:0007669"/>
    <property type="project" value="UniProtKB-KW"/>
</dbReference>
<dbReference type="GO" id="GO:0046872">
    <property type="term" value="F:metal ion binding"/>
    <property type="evidence" value="ECO:0007669"/>
    <property type="project" value="UniProtKB-KW"/>
</dbReference>
<dbReference type="Pfam" id="PF01057">
    <property type="entry name" value="Parvo_NS1"/>
    <property type="match status" value="1"/>
</dbReference>
<evidence type="ECO:0000259" key="14">
    <source>
        <dbReference type="PROSITE" id="PS52022"/>
    </source>
</evidence>
<evidence type="ECO:0000256" key="7">
    <source>
        <dbReference type="ARBA" id="ARBA00022759"/>
    </source>
</evidence>
<dbReference type="InterPro" id="IPR014835">
    <property type="entry name" value="NS1-Nuc"/>
</dbReference>
<dbReference type="GO" id="GO:0003677">
    <property type="term" value="F:DNA binding"/>
    <property type="evidence" value="ECO:0007669"/>
    <property type="project" value="UniProtKB-UniRule"/>
</dbReference>
<evidence type="ECO:0000256" key="3">
    <source>
        <dbReference type="ARBA" id="ARBA00022705"/>
    </source>
</evidence>
<comment type="subcellular location">
    <subcellularLocation>
        <location evidence="1 12">Host nucleus</location>
    </subcellularLocation>
</comment>
<evidence type="ECO:0000256" key="2">
    <source>
        <dbReference type="ARBA" id="ARBA00022562"/>
    </source>
</evidence>
<keyword evidence="8 12" id="KW-0378">Hydrolase</keyword>
<dbReference type="Proteomes" id="UP000029764">
    <property type="component" value="Segment"/>
</dbReference>
<dbReference type="RefSeq" id="YP_005090504.1">
    <property type="nucleotide sequence ID" value="NC_016744.1"/>
</dbReference>
<keyword evidence="7 12" id="KW-0255">Endonuclease</keyword>
<dbReference type="GO" id="GO:0004519">
    <property type="term" value="F:endonuclease activity"/>
    <property type="evidence" value="ECO:0007669"/>
    <property type="project" value="UniProtKB-UniRule"/>
</dbReference>
<dbReference type="Gene3D" id="3.40.1310.20">
    <property type="match status" value="1"/>
</dbReference>
<keyword evidence="4 12" id="KW-0540">Nuclease</keyword>
<feature type="short sequence motif" description="RCR-3" evidence="12">
    <location>
        <begin position="170"/>
        <end position="174"/>
    </location>
</feature>
<dbReference type="GeneID" id="11763498"/>